<dbReference type="SUPFAM" id="SSF64005">
    <property type="entry name" value="Undecaprenyl diphosphate synthase"/>
    <property type="match status" value="1"/>
</dbReference>
<dbReference type="GO" id="GO:0016765">
    <property type="term" value="F:transferase activity, transferring alkyl or aryl (other than methyl) groups"/>
    <property type="evidence" value="ECO:0007669"/>
    <property type="project" value="InterPro"/>
</dbReference>
<proteinExistence type="predicted"/>
<accession>A0A1X2LYH3</accession>
<dbReference type="Proteomes" id="UP000193247">
    <property type="component" value="Unassembled WGS sequence"/>
</dbReference>
<evidence type="ECO:0000313" key="2">
    <source>
        <dbReference type="Proteomes" id="UP000193247"/>
    </source>
</evidence>
<dbReference type="STRING" id="1430326.B8W66_06080"/>
<keyword evidence="2" id="KW-1185">Reference proteome</keyword>
<dbReference type="InterPro" id="IPR036424">
    <property type="entry name" value="UPP_synth-like_sf"/>
</dbReference>
<comment type="caution">
    <text evidence="1">The sequence shown here is derived from an EMBL/GenBank/DDBJ whole genome shotgun (WGS) entry which is preliminary data.</text>
</comment>
<name>A0A1X2LYH3_9MYCO</name>
<reference evidence="1 2" key="1">
    <citation type="submission" date="2017-04" db="EMBL/GenBank/DDBJ databases">
        <title>The new phylogeny of genus Mycobacterium.</title>
        <authorList>
            <person name="Tortoli E."/>
            <person name="Trovato A."/>
            <person name="Cirillo D.M."/>
        </authorList>
    </citation>
    <scope>NUCLEOTIDE SEQUENCE [LARGE SCALE GENOMIC DNA]</scope>
    <source>
        <strain evidence="1 2">TBL 1200985</strain>
    </source>
</reference>
<protein>
    <submittedName>
        <fullName evidence="1">Diterpene synthase</fullName>
    </submittedName>
</protein>
<evidence type="ECO:0000313" key="1">
    <source>
        <dbReference type="EMBL" id="OSC42161.1"/>
    </source>
</evidence>
<dbReference type="OrthoDB" id="4700302at2"/>
<dbReference type="Gene3D" id="3.40.1180.10">
    <property type="entry name" value="Decaprenyl diphosphate synthase-like"/>
    <property type="match status" value="1"/>
</dbReference>
<dbReference type="AlphaFoldDB" id="A0A1X2LYH3"/>
<dbReference type="RefSeq" id="WP_085324197.1">
    <property type="nucleotide sequence ID" value="NZ_NCXP01000004.1"/>
</dbReference>
<sequence length="294" mass="33720">MNTPSEKEFFELPVAAVAATVRLRGPKVCVLPFDGTRRWFRLEHTQRDDYMQASLRQSIRIFRMLFDHGIETVIAPMFSEDLRDRGDRYIARAIDGLVLLTNHVEVLSLYKEHDVRVHFYGDYRRTLASTARGQAVASLFDDVTVATSSNAEHRLFFGVCGSDATEAVARFSIAWHETHGRTPTRREIVEGYYGEYIEKADIFIGFERFNAYDFPLLNSGKTSLYFGVAPSYYMTETALRSILYDHIYLRPLPKPDYSAMSDDQLGVLRDRYRAQRDRVVGVGCVHDGLWFAEG</sequence>
<gene>
    <name evidence="1" type="ORF">B8W66_06080</name>
</gene>
<organism evidence="1 2">
    <name type="scientific">Mycobacterium decipiens</name>
    <dbReference type="NCBI Taxonomy" id="1430326"/>
    <lineage>
        <taxon>Bacteria</taxon>
        <taxon>Bacillati</taxon>
        <taxon>Actinomycetota</taxon>
        <taxon>Actinomycetes</taxon>
        <taxon>Mycobacteriales</taxon>
        <taxon>Mycobacteriaceae</taxon>
        <taxon>Mycobacterium</taxon>
    </lineage>
</organism>
<dbReference type="EMBL" id="NCXP01000004">
    <property type="protein sequence ID" value="OSC42161.1"/>
    <property type="molecule type" value="Genomic_DNA"/>
</dbReference>